<dbReference type="InterPro" id="IPR013762">
    <property type="entry name" value="Integrase-like_cat_sf"/>
</dbReference>
<evidence type="ECO:0000256" key="3">
    <source>
        <dbReference type="ARBA" id="ARBA00023172"/>
    </source>
</evidence>
<dbReference type="Proteomes" id="UP000254465">
    <property type="component" value="Unassembled WGS sequence"/>
</dbReference>
<evidence type="ECO:0000259" key="5">
    <source>
        <dbReference type="PROSITE" id="PS51898"/>
    </source>
</evidence>
<dbReference type="Gene3D" id="1.10.150.130">
    <property type="match status" value="1"/>
</dbReference>
<dbReference type="PROSITE" id="PS51898">
    <property type="entry name" value="TYR_RECOMBINASE"/>
    <property type="match status" value="1"/>
</dbReference>
<dbReference type="GO" id="GO:0003677">
    <property type="term" value="F:DNA binding"/>
    <property type="evidence" value="ECO:0007669"/>
    <property type="project" value="UniProtKB-UniRule"/>
</dbReference>
<evidence type="ECO:0000256" key="2">
    <source>
        <dbReference type="ARBA" id="ARBA00023125"/>
    </source>
</evidence>
<sequence length="339" mass="38925">MAVRKDLSKGSKWLADFYQNGKRIRKWFLTKGEALRYQNQHSQENDELADIELVTPDDDSPTLKELIKEWYELHGQTLSDGENRLNKLLNLATNLGDLKANALSKETFAEYRKQRLAGKFSKNPKRPPKEATVNREHAYLRAVFNEMRNLGKWKAGNPLEGVRLFKEAETELAFLYSDEIERLLIECDNSRNKDLGLIVRICLATGARWSEAEQLTQSQIMPCKITYTNTKSKKNRTIPISKELYDMLPKKRGRLFNDAYEAFENAVERANIDLPKGQSTHVLRHSFASHFMMNGGNILVLKEILGHSTVEMTMRYAHFAPSHLESAVALNPLSNLKRD</sequence>
<dbReference type="GO" id="GO:0006310">
    <property type="term" value="P:DNA recombination"/>
    <property type="evidence" value="ECO:0007669"/>
    <property type="project" value="UniProtKB-KW"/>
</dbReference>
<dbReference type="EMBL" id="UGHK01000001">
    <property type="protein sequence ID" value="STO70143.1"/>
    <property type="molecule type" value="Genomic_DNA"/>
</dbReference>
<dbReference type="InterPro" id="IPR057084">
    <property type="entry name" value="Int_N"/>
</dbReference>
<dbReference type="InterPro" id="IPR044068">
    <property type="entry name" value="CB"/>
</dbReference>
<organism evidence="7 8">
    <name type="scientific">Avibacterium paragallinarum</name>
    <name type="common">Haemophilus gallinarum</name>
    <dbReference type="NCBI Taxonomy" id="728"/>
    <lineage>
        <taxon>Bacteria</taxon>
        <taxon>Pseudomonadati</taxon>
        <taxon>Pseudomonadota</taxon>
        <taxon>Gammaproteobacteria</taxon>
        <taxon>Pasteurellales</taxon>
        <taxon>Pasteurellaceae</taxon>
        <taxon>Avibacterium</taxon>
    </lineage>
</organism>
<dbReference type="SUPFAM" id="SSF56349">
    <property type="entry name" value="DNA breaking-rejoining enzymes"/>
    <property type="match status" value="1"/>
</dbReference>
<dbReference type="Gene3D" id="1.10.443.10">
    <property type="entry name" value="Intergrase catalytic core"/>
    <property type="match status" value="1"/>
</dbReference>
<dbReference type="PANTHER" id="PTHR30349:SF93">
    <property type="entry name" value="FELS-2 PROPHAGE PROTEIN"/>
    <property type="match status" value="1"/>
</dbReference>
<dbReference type="InterPro" id="IPR010998">
    <property type="entry name" value="Integrase_recombinase_N"/>
</dbReference>
<dbReference type="Pfam" id="PF00589">
    <property type="entry name" value="Phage_integrase"/>
    <property type="match status" value="2"/>
</dbReference>
<dbReference type="InterPro" id="IPR011010">
    <property type="entry name" value="DNA_brk_join_enz"/>
</dbReference>
<dbReference type="InterPro" id="IPR050090">
    <property type="entry name" value="Tyrosine_recombinase_XerCD"/>
</dbReference>
<proteinExistence type="predicted"/>
<gene>
    <name evidence="7" type="primary">int</name>
    <name evidence="7" type="ORF">NCTC11296_00022</name>
</gene>
<evidence type="ECO:0000256" key="4">
    <source>
        <dbReference type="PROSITE-ProRule" id="PRU01248"/>
    </source>
</evidence>
<dbReference type="PANTHER" id="PTHR30349">
    <property type="entry name" value="PHAGE INTEGRASE-RELATED"/>
    <property type="match status" value="1"/>
</dbReference>
<dbReference type="Pfam" id="PF24624">
    <property type="entry name" value="Int_N"/>
    <property type="match status" value="1"/>
</dbReference>
<evidence type="ECO:0000256" key="1">
    <source>
        <dbReference type="ARBA" id="ARBA00022908"/>
    </source>
</evidence>
<evidence type="ECO:0000259" key="6">
    <source>
        <dbReference type="PROSITE" id="PS51900"/>
    </source>
</evidence>
<keyword evidence="3" id="KW-0233">DNA recombination</keyword>
<dbReference type="PROSITE" id="PS51900">
    <property type="entry name" value="CB"/>
    <property type="match status" value="1"/>
</dbReference>
<name>A0A377I4P7_AVIPA</name>
<feature type="domain" description="Core-binding (CB)" evidence="6">
    <location>
        <begin position="61"/>
        <end position="148"/>
    </location>
</feature>
<dbReference type="RefSeq" id="WP_017807120.1">
    <property type="nucleotide sequence ID" value="NZ_PQVK01000133.1"/>
</dbReference>
<reference evidence="7 8" key="1">
    <citation type="submission" date="2018-06" db="EMBL/GenBank/DDBJ databases">
        <authorList>
            <consortium name="Pathogen Informatics"/>
            <person name="Doyle S."/>
        </authorList>
    </citation>
    <scope>NUCLEOTIDE SEQUENCE [LARGE SCALE GENOMIC DNA]</scope>
    <source>
        <strain evidence="7 8">NCTC11296</strain>
    </source>
</reference>
<feature type="domain" description="Tyr recombinase" evidence="5">
    <location>
        <begin position="170"/>
        <end position="329"/>
    </location>
</feature>
<evidence type="ECO:0000313" key="8">
    <source>
        <dbReference type="Proteomes" id="UP000254465"/>
    </source>
</evidence>
<dbReference type="AlphaFoldDB" id="A0A377I4P7"/>
<accession>A0A377I4P7</accession>
<dbReference type="GO" id="GO:0015074">
    <property type="term" value="P:DNA integration"/>
    <property type="evidence" value="ECO:0007669"/>
    <property type="project" value="UniProtKB-KW"/>
</dbReference>
<keyword evidence="2 4" id="KW-0238">DNA-binding</keyword>
<protein>
    <submittedName>
        <fullName evidence="7">Integrase</fullName>
    </submittedName>
</protein>
<keyword evidence="1" id="KW-0229">DNA integration</keyword>
<dbReference type="CDD" id="cd00796">
    <property type="entry name" value="INT_Rci_Hp1_C"/>
    <property type="match status" value="1"/>
</dbReference>
<dbReference type="InterPro" id="IPR002104">
    <property type="entry name" value="Integrase_catalytic"/>
</dbReference>
<evidence type="ECO:0000313" key="7">
    <source>
        <dbReference type="EMBL" id="STO70143.1"/>
    </source>
</evidence>